<evidence type="ECO:0000313" key="1">
    <source>
        <dbReference type="EMBL" id="ETR68089.1"/>
    </source>
</evidence>
<evidence type="ECO:0000313" key="2">
    <source>
        <dbReference type="Proteomes" id="UP000189670"/>
    </source>
</evidence>
<accession>A0A1V1NZP3</accession>
<dbReference type="Proteomes" id="UP000189670">
    <property type="component" value="Unassembled WGS sequence"/>
</dbReference>
<dbReference type="AlphaFoldDB" id="A0A1V1NZP3"/>
<sequence length="193" mass="22280">MIFYFPALVDINAAEVAILKLIEVYKANDITMTYVEPEVIFEALERIQPVRNLGVREMKNVIENMTRQTILEAKRQEIDHVQLNVNGIGEVCLLNQDTKREIKTLDQMDTSEIALLQLSKHYRHFGLRLSYDEPEMIVKAVENVNKTNKTNPEEISRTIFNMVKPQMVQASKENVKKVELKLNESGKPCLIYS</sequence>
<dbReference type="EMBL" id="ATBP01001078">
    <property type="protein sequence ID" value="ETR68089.1"/>
    <property type="molecule type" value="Genomic_DNA"/>
</dbReference>
<organism evidence="1 2">
    <name type="scientific">Candidatus Magnetoglobus multicellularis str. Araruama</name>
    <dbReference type="NCBI Taxonomy" id="890399"/>
    <lineage>
        <taxon>Bacteria</taxon>
        <taxon>Pseudomonadati</taxon>
        <taxon>Thermodesulfobacteriota</taxon>
        <taxon>Desulfobacteria</taxon>
        <taxon>Desulfobacterales</taxon>
        <taxon>Desulfobacteraceae</taxon>
        <taxon>Candidatus Magnetoglobus</taxon>
    </lineage>
</organism>
<proteinExistence type="predicted"/>
<comment type="caution">
    <text evidence="1">The sequence shown here is derived from an EMBL/GenBank/DDBJ whole genome shotgun (WGS) entry which is preliminary data.</text>
</comment>
<protein>
    <submittedName>
        <fullName evidence="1">Uncharacterized protein</fullName>
    </submittedName>
</protein>
<name>A0A1V1NZP3_9BACT</name>
<gene>
    <name evidence="1" type="ORF">OMM_04768</name>
</gene>
<reference evidence="2" key="1">
    <citation type="submission" date="2012-11" db="EMBL/GenBank/DDBJ databases">
        <authorList>
            <person name="Lucero-Rivera Y.E."/>
            <person name="Tovar-Ramirez D."/>
        </authorList>
    </citation>
    <scope>NUCLEOTIDE SEQUENCE [LARGE SCALE GENOMIC DNA]</scope>
    <source>
        <strain evidence="2">Araruama</strain>
    </source>
</reference>